<keyword evidence="1" id="KW-0560">Oxidoreductase</keyword>
<feature type="domain" description="6-phosphogluconate dehydrogenase NADP-binding" evidence="2">
    <location>
        <begin position="8"/>
        <end position="155"/>
    </location>
</feature>
<organism evidence="4 5">
    <name type="scientific">Pendulispora albinea</name>
    <dbReference type="NCBI Taxonomy" id="2741071"/>
    <lineage>
        <taxon>Bacteria</taxon>
        <taxon>Pseudomonadati</taxon>
        <taxon>Myxococcota</taxon>
        <taxon>Myxococcia</taxon>
        <taxon>Myxococcales</taxon>
        <taxon>Sorangiineae</taxon>
        <taxon>Pendulisporaceae</taxon>
        <taxon>Pendulispora</taxon>
    </lineage>
</organism>
<dbReference type="SUPFAM" id="SSF51735">
    <property type="entry name" value="NAD(P)-binding Rossmann-fold domains"/>
    <property type="match status" value="1"/>
</dbReference>
<evidence type="ECO:0000313" key="5">
    <source>
        <dbReference type="Proteomes" id="UP001370348"/>
    </source>
</evidence>
<dbReference type="RefSeq" id="WP_394825730.1">
    <property type="nucleotide sequence ID" value="NZ_CP089984.1"/>
</dbReference>
<dbReference type="Gene3D" id="3.40.50.720">
    <property type="entry name" value="NAD(P)-binding Rossmann-like Domain"/>
    <property type="match status" value="1"/>
</dbReference>
<dbReference type="PANTHER" id="PTHR43580:SF2">
    <property type="entry name" value="CYTOKINE-LIKE NUCLEAR FACTOR N-PAC"/>
    <property type="match status" value="1"/>
</dbReference>
<name>A0ABZ2LZ04_9BACT</name>
<dbReference type="PIRSF" id="PIRSF000103">
    <property type="entry name" value="HIBADH"/>
    <property type="match status" value="1"/>
</dbReference>
<feature type="domain" description="NADPH-dependent reductive aminase-like C-terminal" evidence="3">
    <location>
        <begin position="163"/>
        <end position="288"/>
    </location>
</feature>
<dbReference type="InterPro" id="IPR013328">
    <property type="entry name" value="6PGD_dom2"/>
</dbReference>
<dbReference type="InterPro" id="IPR036291">
    <property type="entry name" value="NAD(P)-bd_dom_sf"/>
</dbReference>
<dbReference type="Gene3D" id="1.10.1040.10">
    <property type="entry name" value="N-(1-d-carboxylethyl)-l-norvaline Dehydrogenase, domain 2"/>
    <property type="match status" value="1"/>
</dbReference>
<evidence type="ECO:0000313" key="4">
    <source>
        <dbReference type="EMBL" id="WXB16102.1"/>
    </source>
</evidence>
<dbReference type="Pfam" id="PF03446">
    <property type="entry name" value="NAD_binding_2"/>
    <property type="match status" value="1"/>
</dbReference>
<proteinExistence type="predicted"/>
<evidence type="ECO:0000256" key="1">
    <source>
        <dbReference type="ARBA" id="ARBA00023002"/>
    </source>
</evidence>
<dbReference type="Pfam" id="PF21761">
    <property type="entry name" value="RedAm-like_C"/>
    <property type="match status" value="1"/>
</dbReference>
<sequence length="292" mass="30832">MNSKLTPVTVIGLGPMGQAMVHAFLDKGHPTTVWNRTASRATELVAKGATRATTVAEAVRASELVILSLTDYQAMYDILEGASDALAGRVVVNLSSDSPKRTREAAAWLAKRNAQLLVGGVMVPAPVVGTEAAYAFYSGPRALFDAHEATLRVIGRADYRGEDHALAQLYYQAQLDIFLTALSSFLHATALMRAAGVSAETFLPYAVDNFNSVSSYLAGAARNVDEGRHPGDLANVIMMGATASHIVDASAEAAIDVGLPSAVKAHYDRMIAAGRGNESWTSLIDAIANRTG</sequence>
<dbReference type="EMBL" id="CP089984">
    <property type="protein sequence ID" value="WXB16102.1"/>
    <property type="molecule type" value="Genomic_DNA"/>
</dbReference>
<dbReference type="InterPro" id="IPR015815">
    <property type="entry name" value="HIBADH-related"/>
</dbReference>
<accession>A0ABZ2LZ04</accession>
<dbReference type="InterPro" id="IPR051265">
    <property type="entry name" value="HIBADH-related_NP60_sf"/>
</dbReference>
<evidence type="ECO:0000259" key="3">
    <source>
        <dbReference type="Pfam" id="PF21761"/>
    </source>
</evidence>
<gene>
    <name evidence="4" type="ORF">LZC94_02245</name>
</gene>
<evidence type="ECO:0000259" key="2">
    <source>
        <dbReference type="Pfam" id="PF03446"/>
    </source>
</evidence>
<reference evidence="4 5" key="1">
    <citation type="submission" date="2021-12" db="EMBL/GenBank/DDBJ databases">
        <title>Discovery of the Pendulisporaceae a myxobacterial family with distinct sporulation behavior and unique specialized metabolism.</title>
        <authorList>
            <person name="Garcia R."/>
            <person name="Popoff A."/>
            <person name="Bader C.D."/>
            <person name="Loehr J."/>
            <person name="Walesch S."/>
            <person name="Walt C."/>
            <person name="Boldt J."/>
            <person name="Bunk B."/>
            <person name="Haeckl F.J.F.P.J."/>
            <person name="Gunesch A.P."/>
            <person name="Birkelbach J."/>
            <person name="Nuebel U."/>
            <person name="Pietschmann T."/>
            <person name="Bach T."/>
            <person name="Mueller R."/>
        </authorList>
    </citation>
    <scope>NUCLEOTIDE SEQUENCE [LARGE SCALE GENOMIC DNA]</scope>
    <source>
        <strain evidence="4 5">MSr11954</strain>
    </source>
</reference>
<dbReference type="InterPro" id="IPR006115">
    <property type="entry name" value="6PGDH_NADP-bd"/>
</dbReference>
<dbReference type="PANTHER" id="PTHR43580">
    <property type="entry name" value="OXIDOREDUCTASE GLYR1-RELATED"/>
    <property type="match status" value="1"/>
</dbReference>
<dbReference type="InterPro" id="IPR048666">
    <property type="entry name" value="RedAm-like_C"/>
</dbReference>
<keyword evidence="5" id="KW-1185">Reference proteome</keyword>
<dbReference type="Proteomes" id="UP001370348">
    <property type="component" value="Chromosome"/>
</dbReference>
<protein>
    <submittedName>
        <fullName evidence="4">NAD(P)-binding domain-containing protein</fullName>
    </submittedName>
</protein>